<protein>
    <submittedName>
        <fullName evidence="1">Unannotated protein</fullName>
    </submittedName>
</protein>
<reference evidence="1" key="1">
    <citation type="submission" date="2020-05" db="EMBL/GenBank/DDBJ databases">
        <authorList>
            <person name="Chiriac C."/>
            <person name="Salcher M."/>
            <person name="Ghai R."/>
            <person name="Kavagutti S V."/>
        </authorList>
    </citation>
    <scope>NUCLEOTIDE SEQUENCE</scope>
</reference>
<proteinExistence type="predicted"/>
<name>A0A6J6F1N5_9ZZZZ</name>
<evidence type="ECO:0000313" key="1">
    <source>
        <dbReference type="EMBL" id="CAB4582800.1"/>
    </source>
</evidence>
<dbReference type="AlphaFoldDB" id="A0A6J6F1N5"/>
<organism evidence="1">
    <name type="scientific">freshwater metagenome</name>
    <dbReference type="NCBI Taxonomy" id="449393"/>
    <lineage>
        <taxon>unclassified sequences</taxon>
        <taxon>metagenomes</taxon>
        <taxon>ecological metagenomes</taxon>
    </lineage>
</organism>
<sequence length="67" mass="8090">MTRSTREEDRQNRVERRLRVAEGIDENRLHALVDFVDDLHQIEARLLKIRQLFGEELVTLFECSEFF</sequence>
<accession>A0A6J6F1N5</accession>
<dbReference type="EMBL" id="CAEZTZ010000041">
    <property type="protein sequence ID" value="CAB4582800.1"/>
    <property type="molecule type" value="Genomic_DNA"/>
</dbReference>
<gene>
    <name evidence="1" type="ORF">UFOPK1767_00440</name>
</gene>